<organism evidence="1 2">
    <name type="scientific">Sporolactobacillus shoreicorticis</name>
    <dbReference type="NCBI Taxonomy" id="1923877"/>
    <lineage>
        <taxon>Bacteria</taxon>
        <taxon>Bacillati</taxon>
        <taxon>Bacillota</taxon>
        <taxon>Bacilli</taxon>
        <taxon>Bacillales</taxon>
        <taxon>Sporolactobacillaceae</taxon>
        <taxon>Sporolactobacillus</taxon>
    </lineage>
</organism>
<evidence type="ECO:0000313" key="1">
    <source>
        <dbReference type="EMBL" id="MFD2695336.1"/>
    </source>
</evidence>
<accession>A0ABW5S6D9</accession>
<protein>
    <recommendedName>
        <fullName evidence="3">HTH cro/C1-type domain-containing protein</fullName>
    </recommendedName>
</protein>
<dbReference type="Gene3D" id="1.10.260.40">
    <property type="entry name" value="lambda repressor-like DNA-binding domains"/>
    <property type="match status" value="1"/>
</dbReference>
<evidence type="ECO:0000313" key="2">
    <source>
        <dbReference type="Proteomes" id="UP001597399"/>
    </source>
</evidence>
<dbReference type="Proteomes" id="UP001597399">
    <property type="component" value="Unassembled WGS sequence"/>
</dbReference>
<dbReference type="SUPFAM" id="SSF47413">
    <property type="entry name" value="lambda repressor-like DNA-binding domains"/>
    <property type="match status" value="1"/>
</dbReference>
<comment type="caution">
    <text evidence="1">The sequence shown here is derived from an EMBL/GenBank/DDBJ whole genome shotgun (WGS) entry which is preliminary data.</text>
</comment>
<dbReference type="EMBL" id="JBHUMQ010000042">
    <property type="protein sequence ID" value="MFD2695336.1"/>
    <property type="molecule type" value="Genomic_DNA"/>
</dbReference>
<proteinExistence type="predicted"/>
<reference evidence="2" key="1">
    <citation type="journal article" date="2019" name="Int. J. Syst. Evol. Microbiol.">
        <title>The Global Catalogue of Microorganisms (GCM) 10K type strain sequencing project: providing services to taxonomists for standard genome sequencing and annotation.</title>
        <authorList>
            <consortium name="The Broad Institute Genomics Platform"/>
            <consortium name="The Broad Institute Genome Sequencing Center for Infectious Disease"/>
            <person name="Wu L."/>
            <person name="Ma J."/>
        </authorList>
    </citation>
    <scope>NUCLEOTIDE SEQUENCE [LARGE SCALE GENOMIC DNA]</scope>
    <source>
        <strain evidence="2">TISTR 2466</strain>
    </source>
</reference>
<dbReference type="InterPro" id="IPR010982">
    <property type="entry name" value="Lambda_DNA-bd_dom_sf"/>
</dbReference>
<name>A0ABW5S6D9_9BACL</name>
<gene>
    <name evidence="1" type="ORF">ACFSUE_17160</name>
</gene>
<evidence type="ECO:0008006" key="3">
    <source>
        <dbReference type="Google" id="ProtNLM"/>
    </source>
</evidence>
<keyword evidence="2" id="KW-1185">Reference proteome</keyword>
<sequence>MTYDEIEKLAEIKRRKKITGRKCAQQIGVSDPMISYFFNHRESLSLDKQEKLKNFIDDYPEYVLIRMPVKSE</sequence>
<dbReference type="RefSeq" id="WP_253062578.1">
    <property type="nucleotide sequence ID" value="NZ_JAMXWM010000014.1"/>
</dbReference>